<reference evidence="3 4" key="1">
    <citation type="submission" date="2017-09" db="EMBL/GenBank/DDBJ databases">
        <title>Depth-based differentiation of microbial function through sediment-hosted aquifers and enrichment of novel symbionts in the deep terrestrial subsurface.</title>
        <authorList>
            <person name="Probst A.J."/>
            <person name="Ladd B."/>
            <person name="Jarett J.K."/>
            <person name="Geller-Mcgrath D.E."/>
            <person name="Sieber C.M."/>
            <person name="Emerson J.B."/>
            <person name="Anantharaman K."/>
            <person name="Thomas B.C."/>
            <person name="Malmstrom R."/>
            <person name="Stieglmeier M."/>
            <person name="Klingl A."/>
            <person name="Woyke T."/>
            <person name="Ryan C.M."/>
            <person name="Banfield J.F."/>
        </authorList>
    </citation>
    <scope>NUCLEOTIDE SEQUENCE [LARGE SCALE GENOMIC DNA]</scope>
    <source>
        <strain evidence="3">CG10_big_fil_rev_8_21_14_0_10_42_12</strain>
    </source>
</reference>
<organism evidence="3 4">
    <name type="scientific">Candidatus Zambryskibacteria bacterium CG10_big_fil_rev_8_21_14_0_10_42_12</name>
    <dbReference type="NCBI Taxonomy" id="1975115"/>
    <lineage>
        <taxon>Bacteria</taxon>
        <taxon>Candidatus Zambryskiibacteriota</taxon>
    </lineage>
</organism>
<keyword evidence="1" id="KW-0175">Coiled coil</keyword>
<name>A0A2H0QVP4_9BACT</name>
<dbReference type="Proteomes" id="UP000231333">
    <property type="component" value="Unassembled WGS sequence"/>
</dbReference>
<evidence type="ECO:0000313" key="4">
    <source>
        <dbReference type="Proteomes" id="UP000231333"/>
    </source>
</evidence>
<evidence type="ECO:0000256" key="2">
    <source>
        <dbReference type="SAM" id="Phobius"/>
    </source>
</evidence>
<feature type="coiled-coil region" evidence="1">
    <location>
        <begin position="63"/>
        <end position="90"/>
    </location>
</feature>
<evidence type="ECO:0000313" key="3">
    <source>
        <dbReference type="EMBL" id="PIR38338.1"/>
    </source>
</evidence>
<keyword evidence="2" id="KW-0812">Transmembrane</keyword>
<dbReference type="AlphaFoldDB" id="A0A2H0QVP4"/>
<proteinExistence type="predicted"/>
<gene>
    <name evidence="3" type="ORF">COV34_01895</name>
</gene>
<protein>
    <submittedName>
        <fullName evidence="3">Uncharacterized protein</fullName>
    </submittedName>
</protein>
<feature type="transmembrane region" description="Helical" evidence="2">
    <location>
        <begin position="31"/>
        <end position="51"/>
    </location>
</feature>
<accession>A0A2H0QVP4</accession>
<keyword evidence="2" id="KW-1133">Transmembrane helix</keyword>
<evidence type="ECO:0000256" key="1">
    <source>
        <dbReference type="SAM" id="Coils"/>
    </source>
</evidence>
<keyword evidence="2" id="KW-0472">Membrane</keyword>
<sequence>MIIFIYLKGVSIISLANVSFKQNMNYQKGNGLVWTTLVIAIIALILAWVAYNRTGVNIEEQVQAEINEAFAELNIELDTLERQIREGTADTLQDGADEVRTDE</sequence>
<dbReference type="EMBL" id="PCXL01000011">
    <property type="protein sequence ID" value="PIR38338.1"/>
    <property type="molecule type" value="Genomic_DNA"/>
</dbReference>
<comment type="caution">
    <text evidence="3">The sequence shown here is derived from an EMBL/GenBank/DDBJ whole genome shotgun (WGS) entry which is preliminary data.</text>
</comment>